<keyword evidence="1" id="KW-0472">Membrane</keyword>
<feature type="transmembrane region" description="Helical" evidence="1">
    <location>
        <begin position="48"/>
        <end position="67"/>
    </location>
</feature>
<dbReference type="AlphaFoldDB" id="A0AAE2R8U9"/>
<name>A0AAE2R8U9_AGRVI</name>
<reference evidence="2" key="1">
    <citation type="submission" date="2020-11" db="EMBL/GenBank/DDBJ databases">
        <title>Agrobacterium vitis strain K377 genome.</title>
        <authorList>
            <person name="Xi H."/>
        </authorList>
    </citation>
    <scope>NUCLEOTIDE SEQUENCE</scope>
    <source>
        <strain evidence="2">K377</strain>
    </source>
</reference>
<keyword evidence="1" id="KW-0812">Transmembrane</keyword>
<proteinExistence type="predicted"/>
<sequence>MNEKIEAIEIYKQHYAHFGRMNDLIYKLPLLYSTLIGGLWYFAVSARAADPVIAVAVFLFAAIIAWYSRIMTERFRKAFNIYIARINAFDREYAVSLKRDPIEDTGLSTLGAFKHLLMASFCISLAGASYVAFIGIQPWLETLMKC</sequence>
<evidence type="ECO:0000313" key="2">
    <source>
        <dbReference type="EMBL" id="MBF2713202.1"/>
    </source>
</evidence>
<organism evidence="2 3">
    <name type="scientific">Agrobacterium vitis</name>
    <name type="common">Rhizobium vitis</name>
    <dbReference type="NCBI Taxonomy" id="373"/>
    <lineage>
        <taxon>Bacteria</taxon>
        <taxon>Pseudomonadati</taxon>
        <taxon>Pseudomonadota</taxon>
        <taxon>Alphaproteobacteria</taxon>
        <taxon>Hyphomicrobiales</taxon>
        <taxon>Rhizobiaceae</taxon>
        <taxon>Rhizobium/Agrobacterium group</taxon>
        <taxon>Agrobacterium</taxon>
    </lineage>
</organism>
<comment type="caution">
    <text evidence="2">The sequence shown here is derived from an EMBL/GenBank/DDBJ whole genome shotgun (WGS) entry which is preliminary data.</text>
</comment>
<feature type="transmembrane region" description="Helical" evidence="1">
    <location>
        <begin position="116"/>
        <end position="140"/>
    </location>
</feature>
<evidence type="ECO:0000313" key="3">
    <source>
        <dbReference type="Proteomes" id="UP000655037"/>
    </source>
</evidence>
<protein>
    <submittedName>
        <fullName evidence="2">Uncharacterized protein</fullName>
    </submittedName>
</protein>
<accession>A0AAE2R8U9</accession>
<keyword evidence="1" id="KW-1133">Transmembrane helix</keyword>
<dbReference type="EMBL" id="JACXXJ020000003">
    <property type="protein sequence ID" value="MBF2713202.1"/>
    <property type="molecule type" value="Genomic_DNA"/>
</dbReference>
<evidence type="ECO:0000256" key="1">
    <source>
        <dbReference type="SAM" id="Phobius"/>
    </source>
</evidence>
<dbReference type="Proteomes" id="UP000655037">
    <property type="component" value="Unassembled WGS sequence"/>
</dbReference>
<feature type="transmembrane region" description="Helical" evidence="1">
    <location>
        <begin position="24"/>
        <end position="42"/>
    </location>
</feature>
<dbReference type="RefSeq" id="WP_194415803.1">
    <property type="nucleotide sequence ID" value="NZ_JACXXJ020000003.1"/>
</dbReference>
<gene>
    <name evidence="2" type="ORF">IEI95_002910</name>
</gene>